<keyword evidence="4" id="KW-1185">Reference proteome</keyword>
<dbReference type="RefSeq" id="WP_308452421.1">
    <property type="nucleotide sequence ID" value="NZ_JAJEQR010000003.1"/>
</dbReference>
<evidence type="ECO:0000259" key="2">
    <source>
        <dbReference type="Pfam" id="PF12773"/>
    </source>
</evidence>
<dbReference type="EMBL" id="JAJEQR010000003">
    <property type="protein sequence ID" value="MCC2229635.1"/>
    <property type="molecule type" value="Genomic_DNA"/>
</dbReference>
<accession>A0AAE3E7U8</accession>
<keyword evidence="1" id="KW-0472">Membrane</keyword>
<feature type="domain" description="DZANK-type" evidence="2">
    <location>
        <begin position="6"/>
        <end position="53"/>
    </location>
</feature>
<reference evidence="3" key="1">
    <citation type="submission" date="2021-10" db="EMBL/GenBank/DDBJ databases">
        <title>Anaerobic single-cell dispensing facilitates the cultivation of human gut bacteria.</title>
        <authorList>
            <person name="Afrizal A."/>
        </authorList>
    </citation>
    <scope>NUCLEOTIDE SEQUENCE</scope>
    <source>
        <strain evidence="3">CLA-AA-H215</strain>
    </source>
</reference>
<organism evidence="3 4">
    <name type="scientific">Hominifimenecus microfluidus</name>
    <dbReference type="NCBI Taxonomy" id="2885348"/>
    <lineage>
        <taxon>Bacteria</taxon>
        <taxon>Bacillati</taxon>
        <taxon>Bacillota</taxon>
        <taxon>Clostridia</taxon>
        <taxon>Lachnospirales</taxon>
        <taxon>Lachnospiraceae</taxon>
        <taxon>Hominifimenecus</taxon>
    </lineage>
</organism>
<dbReference type="Proteomes" id="UP001198182">
    <property type="component" value="Unassembled WGS sequence"/>
</dbReference>
<dbReference type="AlphaFoldDB" id="A0AAE3E7U8"/>
<evidence type="ECO:0000313" key="4">
    <source>
        <dbReference type="Proteomes" id="UP001198182"/>
    </source>
</evidence>
<gene>
    <name evidence="3" type="ORF">LKD81_01285</name>
</gene>
<keyword evidence="1" id="KW-0812">Transmembrane</keyword>
<name>A0AAE3E7U8_9FIRM</name>
<evidence type="ECO:0000256" key="1">
    <source>
        <dbReference type="SAM" id="Phobius"/>
    </source>
</evidence>
<dbReference type="InterPro" id="IPR025874">
    <property type="entry name" value="DZR"/>
</dbReference>
<protein>
    <submittedName>
        <fullName evidence="3">Zinc-ribbon domain-containing protein</fullName>
    </submittedName>
</protein>
<evidence type="ECO:0000313" key="3">
    <source>
        <dbReference type="EMBL" id="MCC2229635.1"/>
    </source>
</evidence>
<comment type="caution">
    <text evidence="3">The sequence shown here is derived from an EMBL/GenBank/DDBJ whole genome shotgun (WGS) entry which is preliminary data.</text>
</comment>
<feature type="transmembrane region" description="Helical" evidence="1">
    <location>
        <begin position="85"/>
        <end position="103"/>
    </location>
</feature>
<sequence>MAMITCPHCGESVSDKATRCVHCGQTLEVENGRYCPECGADLTDDMTECPKCGCPISNTSTETGDEKPQKVEVTSVNVPKKTKKLVGIVVVLLLAVGAVVFGMTQYQKKKEAEEYAQALEEYADNLKEATITMLEGASDAESSGNLIKKVWYNAIYEKRDIETDPYTYSNGSFVSDFNTALRKLFSDSDFKTAISNIEMNQATVNGLMKDLKNPPDEYKEAYDSLSELYNAYIALTNYVTDPSGSLQTYSSNFNDADTNTLNCYNAMKRYLED</sequence>
<dbReference type="Pfam" id="PF12773">
    <property type="entry name" value="DZR"/>
    <property type="match status" value="1"/>
</dbReference>
<keyword evidence="1" id="KW-1133">Transmembrane helix</keyword>
<proteinExistence type="predicted"/>